<dbReference type="RefSeq" id="XP_033448935.1">
    <property type="nucleotide sequence ID" value="XM_033592529.1"/>
</dbReference>
<dbReference type="EC" id="2.1.2.9" evidence="1"/>
<evidence type="ECO:0000313" key="4">
    <source>
        <dbReference type="EMBL" id="KAF1928687.1"/>
    </source>
</evidence>
<sequence>MLWTLPAAVRSLLVSSARVHARCSSAAAVTHAPLRILFCGSDEFSVKSLLALDKARQDTPGLIDEIHVAHRPAKATGRGLKVLREVPLSKTAAALSLPTHVFDTFTGFTPPFSYNLVIAVSFGLLVPPRILNLAHYGGLNVHPSLLPDLRGSAPIQHALLKRRPYTGVSVQTLHPARFDEGVVLAQTAAPGIEIGPRETTAELTERLADAGAAMLVRVLRERRFETCQAPATQGRDMHEQPSSLAAKYNEPTAWYTSSHGPRDYAPKITKQDRCIDFATMDMQHILAVQRALGDKSCLLPNGERLLVHDVVDTGVVCKHLPPGLALDDTVGGKLMFRAACGSVGIVKSSTYPGGARGKGNSKVAKILRDAAIARGR</sequence>
<gene>
    <name evidence="4" type="ORF">M421DRAFT_420578</name>
</gene>
<dbReference type="GeneID" id="54350197"/>
<dbReference type="Proteomes" id="UP000800082">
    <property type="component" value="Unassembled WGS sequence"/>
</dbReference>
<feature type="signal peptide" evidence="2">
    <location>
        <begin position="1"/>
        <end position="21"/>
    </location>
</feature>
<reference evidence="4" key="1">
    <citation type="journal article" date="2020" name="Stud. Mycol.">
        <title>101 Dothideomycetes genomes: a test case for predicting lifestyles and emergence of pathogens.</title>
        <authorList>
            <person name="Haridas S."/>
            <person name="Albert R."/>
            <person name="Binder M."/>
            <person name="Bloem J."/>
            <person name="Labutti K."/>
            <person name="Salamov A."/>
            <person name="Andreopoulos B."/>
            <person name="Baker S."/>
            <person name="Barry K."/>
            <person name="Bills G."/>
            <person name="Bluhm B."/>
            <person name="Cannon C."/>
            <person name="Castanera R."/>
            <person name="Culley D."/>
            <person name="Daum C."/>
            <person name="Ezra D."/>
            <person name="Gonzalez J."/>
            <person name="Henrissat B."/>
            <person name="Kuo A."/>
            <person name="Liang C."/>
            <person name="Lipzen A."/>
            <person name="Lutzoni F."/>
            <person name="Magnuson J."/>
            <person name="Mondo S."/>
            <person name="Nolan M."/>
            <person name="Ohm R."/>
            <person name="Pangilinan J."/>
            <person name="Park H.-J."/>
            <person name="Ramirez L."/>
            <person name="Alfaro M."/>
            <person name="Sun H."/>
            <person name="Tritt A."/>
            <person name="Yoshinaga Y."/>
            <person name="Zwiers L.-H."/>
            <person name="Turgeon B."/>
            <person name="Goodwin S."/>
            <person name="Spatafora J."/>
            <person name="Crous P."/>
            <person name="Grigoriev I."/>
        </authorList>
    </citation>
    <scope>NUCLEOTIDE SEQUENCE</scope>
    <source>
        <strain evidence="4">CBS 183.55</strain>
    </source>
</reference>
<dbReference type="PANTHER" id="PTHR11138">
    <property type="entry name" value="METHIONYL-TRNA FORMYLTRANSFERASE"/>
    <property type="match status" value="1"/>
</dbReference>
<dbReference type="PANTHER" id="PTHR11138:SF5">
    <property type="entry name" value="METHIONYL-TRNA FORMYLTRANSFERASE, MITOCHONDRIAL"/>
    <property type="match status" value="1"/>
</dbReference>
<dbReference type="OrthoDB" id="10268103at2759"/>
<protein>
    <recommendedName>
        <fullName evidence="1">methionyl-tRNA formyltransferase</fullName>
        <ecNumber evidence="1">2.1.2.9</ecNumber>
    </recommendedName>
</protein>
<keyword evidence="2" id="KW-0732">Signal</keyword>
<dbReference type="Pfam" id="PF00551">
    <property type="entry name" value="Formyl_trans_N"/>
    <property type="match status" value="1"/>
</dbReference>
<keyword evidence="5" id="KW-1185">Reference proteome</keyword>
<dbReference type="GO" id="GO:0004479">
    <property type="term" value="F:methionyl-tRNA formyltransferase activity"/>
    <property type="evidence" value="ECO:0007669"/>
    <property type="project" value="UniProtKB-EC"/>
</dbReference>
<dbReference type="SUPFAM" id="SSF53328">
    <property type="entry name" value="Formyltransferase"/>
    <property type="match status" value="1"/>
</dbReference>
<feature type="domain" description="Formyl transferase N-terminal" evidence="3">
    <location>
        <begin position="35"/>
        <end position="219"/>
    </location>
</feature>
<dbReference type="Gene3D" id="3.40.50.12230">
    <property type="match status" value="1"/>
</dbReference>
<dbReference type="AlphaFoldDB" id="A0A6A5RTI9"/>
<evidence type="ECO:0000313" key="5">
    <source>
        <dbReference type="Proteomes" id="UP000800082"/>
    </source>
</evidence>
<organism evidence="4 5">
    <name type="scientific">Didymella exigua CBS 183.55</name>
    <dbReference type="NCBI Taxonomy" id="1150837"/>
    <lineage>
        <taxon>Eukaryota</taxon>
        <taxon>Fungi</taxon>
        <taxon>Dikarya</taxon>
        <taxon>Ascomycota</taxon>
        <taxon>Pezizomycotina</taxon>
        <taxon>Dothideomycetes</taxon>
        <taxon>Pleosporomycetidae</taxon>
        <taxon>Pleosporales</taxon>
        <taxon>Pleosporineae</taxon>
        <taxon>Didymellaceae</taxon>
        <taxon>Didymella</taxon>
    </lineage>
</organism>
<evidence type="ECO:0000256" key="1">
    <source>
        <dbReference type="ARBA" id="ARBA00012261"/>
    </source>
</evidence>
<accession>A0A6A5RTI9</accession>
<evidence type="ECO:0000259" key="3">
    <source>
        <dbReference type="Pfam" id="PF00551"/>
    </source>
</evidence>
<evidence type="ECO:0000256" key="2">
    <source>
        <dbReference type="SAM" id="SignalP"/>
    </source>
</evidence>
<dbReference type="InterPro" id="IPR041711">
    <property type="entry name" value="Met-tRNA-FMT_N"/>
</dbReference>
<proteinExistence type="predicted"/>
<name>A0A6A5RTI9_9PLEO</name>
<dbReference type="InterPro" id="IPR036477">
    <property type="entry name" value="Formyl_transf_N_sf"/>
</dbReference>
<keyword evidence="4" id="KW-0808">Transferase</keyword>
<dbReference type="GO" id="GO:0005739">
    <property type="term" value="C:mitochondrion"/>
    <property type="evidence" value="ECO:0007669"/>
    <property type="project" value="TreeGrafter"/>
</dbReference>
<feature type="chain" id="PRO_5025625320" description="methionyl-tRNA formyltransferase" evidence="2">
    <location>
        <begin position="22"/>
        <end position="376"/>
    </location>
</feature>
<dbReference type="CDD" id="cd08646">
    <property type="entry name" value="FMT_core_Met-tRNA-FMT_N"/>
    <property type="match status" value="1"/>
</dbReference>
<dbReference type="EMBL" id="ML978968">
    <property type="protein sequence ID" value="KAF1928687.1"/>
    <property type="molecule type" value="Genomic_DNA"/>
</dbReference>
<dbReference type="InterPro" id="IPR002376">
    <property type="entry name" value="Formyl_transf_N"/>
</dbReference>